<dbReference type="OrthoDB" id="6615232at2"/>
<organism evidence="1 2">
    <name type="scientific">Affinibrenneria salicis</name>
    <dbReference type="NCBI Taxonomy" id="2590031"/>
    <lineage>
        <taxon>Bacteria</taxon>
        <taxon>Pseudomonadati</taxon>
        <taxon>Pseudomonadota</taxon>
        <taxon>Gammaproteobacteria</taxon>
        <taxon>Enterobacterales</taxon>
        <taxon>Pectobacteriaceae</taxon>
        <taxon>Affinibrenneria</taxon>
    </lineage>
</organism>
<name>A0A5J5FRL9_9GAMM</name>
<reference evidence="1 2" key="1">
    <citation type="submission" date="2019-09" db="EMBL/GenBank/DDBJ databases">
        <authorList>
            <person name="Li Y."/>
        </authorList>
    </citation>
    <scope>NUCLEOTIDE SEQUENCE [LARGE SCALE GENOMIC DNA]</scope>
    <source>
        <strain evidence="1 2">L3-3HA</strain>
    </source>
</reference>
<proteinExistence type="predicted"/>
<evidence type="ECO:0000313" key="2">
    <source>
        <dbReference type="Proteomes" id="UP000335415"/>
    </source>
</evidence>
<comment type="caution">
    <text evidence="1">The sequence shown here is derived from an EMBL/GenBank/DDBJ whole genome shotgun (WGS) entry which is preliminary data.</text>
</comment>
<dbReference type="Proteomes" id="UP000335415">
    <property type="component" value="Unassembled WGS sequence"/>
</dbReference>
<evidence type="ECO:0000313" key="1">
    <source>
        <dbReference type="EMBL" id="KAA8995082.1"/>
    </source>
</evidence>
<dbReference type="AlphaFoldDB" id="A0A5J5FRL9"/>
<gene>
    <name evidence="1" type="ORF">FJU30_25440</name>
</gene>
<sequence length="86" mass="9429">MWINLCVTGYKAAFCCGMQQSAIFLQNTCCGLSGSPYNALPLTRQQRLRSCTVSKKSGNNYLTSQRKSILFAARATVNVAALLFNN</sequence>
<accession>A0A5J5FRL9</accession>
<protein>
    <submittedName>
        <fullName evidence="1">Uncharacterized protein</fullName>
    </submittedName>
</protein>
<keyword evidence="2" id="KW-1185">Reference proteome</keyword>
<dbReference type="EMBL" id="VYKJ01000023">
    <property type="protein sequence ID" value="KAA8995082.1"/>
    <property type="molecule type" value="Genomic_DNA"/>
</dbReference>